<dbReference type="GO" id="GO:1990414">
    <property type="term" value="P:replication-born double-strand break repair via sister chromatid exchange"/>
    <property type="evidence" value="ECO:0007669"/>
    <property type="project" value="TreeGrafter"/>
</dbReference>
<dbReference type="GO" id="GO:0007062">
    <property type="term" value="P:sister chromatid cohesion"/>
    <property type="evidence" value="ECO:0007669"/>
    <property type="project" value="InterPro"/>
</dbReference>
<evidence type="ECO:0000259" key="2">
    <source>
        <dbReference type="Pfam" id="PF04824"/>
    </source>
</evidence>
<sequence length="424" mass="47194">MPVDGGTGVREPGPSNQAEVPIQNLDMSDLHEEVPEIEVLRDGVHNFTPEGLPDLAGLDDHTIQDEQSSHTVHGRVSLSPIHEHISLSGGDFLPSQLPLNPPSIPSSRALGDLDLGVPSGTALPDLELQPSPPAVEIARPRRRRKREQFFDKSLVLTNELLGFMFESSVIPPFGRCMRKQLQDTSKLIRKSKRLPLSALDVWRYHRIKKVEDVFSKPLISGMCTNLQEAFKKHRISPMVSEVPLEAPLDAMNEHLPIDMPRIDQSPVGMTSQTGKTLETEIPSSLGTRDPYESDFPRSGTLFSVLEEQHQPDFDDNVFPDIPDLQKSADIEDLNFLEADNTPLGRAEDSVHNLSARTRAVAQYLKGKSPAMSEDQPGKLSLNRMLEGKTRKHCARMFFETMLLSIICKEVDEDASQGIHGFELK</sequence>
<feature type="compositionally biased region" description="Polar residues" evidence="1">
    <location>
        <begin position="267"/>
        <end position="286"/>
    </location>
</feature>
<dbReference type="InterPro" id="IPR039781">
    <property type="entry name" value="Rad21/Rec8-like"/>
</dbReference>
<dbReference type="AlphaFoldDB" id="A0AAV9CPD8"/>
<dbReference type="InterPro" id="IPR006909">
    <property type="entry name" value="Rad21/Rec8_C_eu"/>
</dbReference>
<dbReference type="PANTHER" id="PTHR12585:SF55">
    <property type="entry name" value="SISTER CHROMATID COHESION 1 PROTEIN 3"/>
    <property type="match status" value="1"/>
</dbReference>
<name>A0AAV9CPD8_ACOCL</name>
<comment type="caution">
    <text evidence="3">The sequence shown here is derived from an EMBL/GenBank/DDBJ whole genome shotgun (WGS) entry which is preliminary data.</text>
</comment>
<gene>
    <name evidence="3" type="ORF">QJS10_CPB18g00333</name>
</gene>
<evidence type="ECO:0000256" key="1">
    <source>
        <dbReference type="SAM" id="MobiDB-lite"/>
    </source>
</evidence>
<feature type="region of interest" description="Disordered" evidence="1">
    <location>
        <begin position="1"/>
        <end position="25"/>
    </location>
</feature>
<reference evidence="3" key="2">
    <citation type="submission" date="2023-06" db="EMBL/GenBank/DDBJ databases">
        <authorList>
            <person name="Ma L."/>
            <person name="Liu K.-W."/>
            <person name="Li Z."/>
            <person name="Hsiao Y.-Y."/>
            <person name="Qi Y."/>
            <person name="Fu T."/>
            <person name="Tang G."/>
            <person name="Zhang D."/>
            <person name="Sun W.-H."/>
            <person name="Liu D.-K."/>
            <person name="Li Y."/>
            <person name="Chen G.-Z."/>
            <person name="Liu X.-D."/>
            <person name="Liao X.-Y."/>
            <person name="Jiang Y.-T."/>
            <person name="Yu X."/>
            <person name="Hao Y."/>
            <person name="Huang J."/>
            <person name="Zhao X.-W."/>
            <person name="Ke S."/>
            <person name="Chen Y.-Y."/>
            <person name="Wu W.-L."/>
            <person name="Hsu J.-L."/>
            <person name="Lin Y.-F."/>
            <person name="Huang M.-D."/>
            <person name="Li C.-Y."/>
            <person name="Huang L."/>
            <person name="Wang Z.-W."/>
            <person name="Zhao X."/>
            <person name="Zhong W.-Y."/>
            <person name="Peng D.-H."/>
            <person name="Ahmad S."/>
            <person name="Lan S."/>
            <person name="Zhang J.-S."/>
            <person name="Tsai W.-C."/>
            <person name="Van De Peer Y."/>
            <person name="Liu Z.-J."/>
        </authorList>
    </citation>
    <scope>NUCLEOTIDE SEQUENCE</scope>
    <source>
        <strain evidence="3">CP</strain>
        <tissue evidence="3">Leaves</tissue>
    </source>
</reference>
<dbReference type="Pfam" id="PF04824">
    <property type="entry name" value="Rad21_Rec8"/>
    <property type="match status" value="1"/>
</dbReference>
<accession>A0AAV9CPD8</accession>
<feature type="domain" description="Rad21/Rec8-like protein C-terminal eukaryotic" evidence="2">
    <location>
        <begin position="375"/>
        <end position="403"/>
    </location>
</feature>
<dbReference type="CDD" id="cd21793">
    <property type="entry name" value="Rad21_Rec8_M_AtSYN1-like"/>
    <property type="match status" value="1"/>
</dbReference>
<keyword evidence="4" id="KW-1185">Reference proteome</keyword>
<dbReference type="GO" id="GO:0003682">
    <property type="term" value="F:chromatin binding"/>
    <property type="evidence" value="ECO:0007669"/>
    <property type="project" value="TreeGrafter"/>
</dbReference>
<evidence type="ECO:0000313" key="3">
    <source>
        <dbReference type="EMBL" id="KAK1290356.1"/>
    </source>
</evidence>
<feature type="region of interest" description="Disordered" evidence="1">
    <location>
        <begin position="259"/>
        <end position="290"/>
    </location>
</feature>
<dbReference type="GO" id="GO:0008278">
    <property type="term" value="C:cohesin complex"/>
    <property type="evidence" value="ECO:0007669"/>
    <property type="project" value="InterPro"/>
</dbReference>
<reference evidence="3" key="1">
    <citation type="journal article" date="2023" name="Nat. Commun.">
        <title>Diploid and tetraploid genomes of Acorus and the evolution of monocots.</title>
        <authorList>
            <person name="Ma L."/>
            <person name="Liu K.W."/>
            <person name="Li Z."/>
            <person name="Hsiao Y.Y."/>
            <person name="Qi Y."/>
            <person name="Fu T."/>
            <person name="Tang G.D."/>
            <person name="Zhang D."/>
            <person name="Sun W.H."/>
            <person name="Liu D.K."/>
            <person name="Li Y."/>
            <person name="Chen G.Z."/>
            <person name="Liu X.D."/>
            <person name="Liao X.Y."/>
            <person name="Jiang Y.T."/>
            <person name="Yu X."/>
            <person name="Hao Y."/>
            <person name="Huang J."/>
            <person name="Zhao X.W."/>
            <person name="Ke S."/>
            <person name="Chen Y.Y."/>
            <person name="Wu W.L."/>
            <person name="Hsu J.L."/>
            <person name="Lin Y.F."/>
            <person name="Huang M.D."/>
            <person name="Li C.Y."/>
            <person name="Huang L."/>
            <person name="Wang Z.W."/>
            <person name="Zhao X."/>
            <person name="Zhong W.Y."/>
            <person name="Peng D.H."/>
            <person name="Ahmad S."/>
            <person name="Lan S."/>
            <person name="Zhang J.S."/>
            <person name="Tsai W.C."/>
            <person name="Van de Peer Y."/>
            <person name="Liu Z.J."/>
        </authorList>
    </citation>
    <scope>NUCLEOTIDE SEQUENCE</scope>
    <source>
        <strain evidence="3">CP</strain>
    </source>
</reference>
<dbReference type="EMBL" id="JAUJYO010000018">
    <property type="protein sequence ID" value="KAK1290356.1"/>
    <property type="molecule type" value="Genomic_DNA"/>
</dbReference>
<dbReference type="Proteomes" id="UP001180020">
    <property type="component" value="Unassembled WGS sequence"/>
</dbReference>
<protein>
    <recommendedName>
        <fullName evidence="2">Rad21/Rec8-like protein C-terminal eukaryotic domain-containing protein</fullName>
    </recommendedName>
</protein>
<dbReference type="PANTHER" id="PTHR12585">
    <property type="entry name" value="SCC1 / RAD21 FAMILY MEMBER"/>
    <property type="match status" value="1"/>
</dbReference>
<proteinExistence type="predicted"/>
<evidence type="ECO:0000313" key="4">
    <source>
        <dbReference type="Proteomes" id="UP001180020"/>
    </source>
</evidence>
<organism evidence="3 4">
    <name type="scientific">Acorus calamus</name>
    <name type="common">Sweet flag</name>
    <dbReference type="NCBI Taxonomy" id="4465"/>
    <lineage>
        <taxon>Eukaryota</taxon>
        <taxon>Viridiplantae</taxon>
        <taxon>Streptophyta</taxon>
        <taxon>Embryophyta</taxon>
        <taxon>Tracheophyta</taxon>
        <taxon>Spermatophyta</taxon>
        <taxon>Magnoliopsida</taxon>
        <taxon>Liliopsida</taxon>
        <taxon>Acoraceae</taxon>
        <taxon>Acorus</taxon>
    </lineage>
</organism>